<sequence length="238" mass="25377">MSIASKIAQVRHRINEAEQLAGRQPGDVVLQLAAKYQPLSAIIEALEAGVCDFGQNIVSQLVDTEIGLAKHGAPAHSTTVIGHVQSNKLARAMDYASRIDTVDSLQMATRIARRQSARINAGYASGPFSVLIQVNSASASSQYGVRPDHARMLAEQIADLDLLRLEGLMTIGAHTDNEADIRRSFALTRALLDSMTADGTVQGHVLSMGMTHDLELAIAEGSTLVRVGTAVFGPRPAK</sequence>
<evidence type="ECO:0000313" key="6">
    <source>
        <dbReference type="Proteomes" id="UP001215216"/>
    </source>
</evidence>
<dbReference type="PANTHER" id="PTHR10146">
    <property type="entry name" value="PROLINE SYNTHETASE CO-TRANSCRIBED BACTERIAL HOMOLOG PROTEIN"/>
    <property type="match status" value="1"/>
</dbReference>
<evidence type="ECO:0000256" key="2">
    <source>
        <dbReference type="HAMAP-Rule" id="MF_02087"/>
    </source>
</evidence>
<feature type="domain" description="Alanine racemase N-terminal" evidence="4">
    <location>
        <begin position="8"/>
        <end position="236"/>
    </location>
</feature>
<dbReference type="HAMAP" id="MF_02087">
    <property type="entry name" value="PLP_homeostasis"/>
    <property type="match status" value="1"/>
</dbReference>
<accession>A0ABY8FWN3</accession>
<reference evidence="5 6" key="1">
    <citation type="submission" date="2023-03" db="EMBL/GenBank/DDBJ databases">
        <title>Complete genome of Arcanobacterium canis strain DSM 25104 isolated in 2010 from a canine otitis externa in Germany.</title>
        <authorList>
            <person name="Borowiak M."/>
            <person name="Kreitlow A."/>
            <person name="Malorny B."/>
            <person name="Laemmler C."/>
            <person name="Prenger-Berninghoff E."/>
            <person name="Ploetz M."/>
            <person name="Abdulmawjood A."/>
        </authorList>
    </citation>
    <scope>NUCLEOTIDE SEQUENCE [LARGE SCALE GENOMIC DNA]</scope>
    <source>
        <strain evidence="5 6">DSM 25104</strain>
    </source>
</reference>
<dbReference type="SUPFAM" id="SSF51419">
    <property type="entry name" value="PLP-binding barrel"/>
    <property type="match status" value="1"/>
</dbReference>
<comment type="function">
    <text evidence="2">Pyridoxal 5'-phosphate (PLP)-binding protein, which is involved in PLP homeostasis.</text>
</comment>
<dbReference type="Gene3D" id="3.20.20.10">
    <property type="entry name" value="Alanine racemase"/>
    <property type="match status" value="1"/>
</dbReference>
<gene>
    <name evidence="5" type="ORF">P7079_05880</name>
</gene>
<dbReference type="InterPro" id="IPR011078">
    <property type="entry name" value="PyrdxlP_homeostasis"/>
</dbReference>
<protein>
    <recommendedName>
        <fullName evidence="2">Pyridoxal phosphate homeostasis protein</fullName>
        <shortName evidence="2">PLP homeostasis protein</shortName>
    </recommendedName>
</protein>
<dbReference type="EMBL" id="CP121208">
    <property type="protein sequence ID" value="WFM82929.1"/>
    <property type="molecule type" value="Genomic_DNA"/>
</dbReference>
<organism evidence="5 6">
    <name type="scientific">Arcanobacterium canis</name>
    <dbReference type="NCBI Taxonomy" id="999183"/>
    <lineage>
        <taxon>Bacteria</taxon>
        <taxon>Bacillati</taxon>
        <taxon>Actinomycetota</taxon>
        <taxon>Actinomycetes</taxon>
        <taxon>Actinomycetales</taxon>
        <taxon>Actinomycetaceae</taxon>
        <taxon>Arcanobacterium</taxon>
    </lineage>
</organism>
<dbReference type="Pfam" id="PF01168">
    <property type="entry name" value="Ala_racemase_N"/>
    <property type="match status" value="1"/>
</dbReference>
<keyword evidence="1 2" id="KW-0663">Pyridoxal phosphate</keyword>
<dbReference type="InterPro" id="IPR029066">
    <property type="entry name" value="PLP-binding_barrel"/>
</dbReference>
<feature type="modified residue" description="N6-(pyridoxal phosphate)lysine" evidence="2">
    <location>
        <position position="35"/>
    </location>
</feature>
<dbReference type="PANTHER" id="PTHR10146:SF14">
    <property type="entry name" value="PYRIDOXAL PHOSPHATE HOMEOSTASIS PROTEIN"/>
    <property type="match status" value="1"/>
</dbReference>
<dbReference type="NCBIfam" id="TIGR00044">
    <property type="entry name" value="YggS family pyridoxal phosphate-dependent enzyme"/>
    <property type="match status" value="1"/>
</dbReference>
<dbReference type="PIRSF" id="PIRSF004848">
    <property type="entry name" value="YBL036c_PLPDEIII"/>
    <property type="match status" value="1"/>
</dbReference>
<dbReference type="Proteomes" id="UP001215216">
    <property type="component" value="Chromosome"/>
</dbReference>
<evidence type="ECO:0000256" key="3">
    <source>
        <dbReference type="RuleBase" id="RU004514"/>
    </source>
</evidence>
<comment type="similarity">
    <text evidence="2 3">Belongs to the pyridoxal phosphate-binding protein YggS/PROSC family.</text>
</comment>
<dbReference type="InterPro" id="IPR001608">
    <property type="entry name" value="Ala_racemase_N"/>
</dbReference>
<proteinExistence type="inferred from homology"/>
<dbReference type="CDD" id="cd00635">
    <property type="entry name" value="PLPDE_III_YBL036c_like"/>
    <property type="match status" value="1"/>
</dbReference>
<evidence type="ECO:0000256" key="1">
    <source>
        <dbReference type="ARBA" id="ARBA00022898"/>
    </source>
</evidence>
<name>A0ABY8FWN3_9ACTO</name>
<dbReference type="RefSeq" id="WP_278012355.1">
    <property type="nucleotide sequence ID" value="NZ_CP121208.1"/>
</dbReference>
<evidence type="ECO:0000313" key="5">
    <source>
        <dbReference type="EMBL" id="WFM82929.1"/>
    </source>
</evidence>
<evidence type="ECO:0000259" key="4">
    <source>
        <dbReference type="Pfam" id="PF01168"/>
    </source>
</evidence>
<keyword evidence="6" id="KW-1185">Reference proteome</keyword>